<comment type="caution">
    <text evidence="3">The sequence shown here is derived from an EMBL/GenBank/DDBJ whole genome shotgun (WGS) entry which is preliminary data.</text>
</comment>
<evidence type="ECO:0000313" key="3">
    <source>
        <dbReference type="EMBL" id="KAK0135773.1"/>
    </source>
</evidence>
<evidence type="ECO:0000259" key="2">
    <source>
        <dbReference type="Pfam" id="PF12804"/>
    </source>
</evidence>
<dbReference type="PANTHER" id="PTHR42883:SF2">
    <property type="entry name" value="THYMIDYLYLTRANSFERASE"/>
    <property type="match status" value="1"/>
</dbReference>
<feature type="region of interest" description="Disordered" evidence="1">
    <location>
        <begin position="613"/>
        <end position="711"/>
    </location>
</feature>
<gene>
    <name evidence="3" type="ORF">N1851_028336</name>
</gene>
<feature type="compositionally biased region" description="Low complexity" evidence="1">
    <location>
        <begin position="649"/>
        <end position="676"/>
    </location>
</feature>
<dbReference type="Gene3D" id="3.90.550.10">
    <property type="entry name" value="Spore Coat Polysaccharide Biosynthesis Protein SpsA, Chain A"/>
    <property type="match status" value="1"/>
</dbReference>
<feature type="region of interest" description="Disordered" evidence="1">
    <location>
        <begin position="725"/>
        <end position="850"/>
    </location>
</feature>
<feature type="compositionally biased region" description="Basic and acidic residues" evidence="1">
    <location>
        <begin position="431"/>
        <end position="449"/>
    </location>
</feature>
<dbReference type="GO" id="GO:0016779">
    <property type="term" value="F:nucleotidyltransferase activity"/>
    <property type="evidence" value="ECO:0007669"/>
    <property type="project" value="UniProtKB-ARBA"/>
</dbReference>
<feature type="region of interest" description="Disordered" evidence="1">
    <location>
        <begin position="889"/>
        <end position="916"/>
    </location>
</feature>
<dbReference type="PANTHER" id="PTHR42883">
    <property type="entry name" value="GLUCOSE-1-PHOSPHATE THYMIDYLTRANSFERASE"/>
    <property type="match status" value="1"/>
</dbReference>
<reference evidence="3" key="1">
    <citation type="journal article" date="2023" name="Front. Mar. Sci.">
        <title>A new Merluccius polli reference genome to investigate the effects of global change in West African waters.</title>
        <authorList>
            <person name="Mateo J.L."/>
            <person name="Blanco-Fernandez C."/>
            <person name="Garcia-Vazquez E."/>
            <person name="Machado-Schiaffino G."/>
        </authorList>
    </citation>
    <scope>NUCLEOTIDE SEQUENCE</scope>
    <source>
        <strain evidence="3">C29</strain>
        <tissue evidence="3">Fin</tissue>
    </source>
</reference>
<feature type="region of interest" description="Disordered" evidence="1">
    <location>
        <begin position="429"/>
        <end position="480"/>
    </location>
</feature>
<dbReference type="EMBL" id="JAOPHQ010005407">
    <property type="protein sequence ID" value="KAK0135773.1"/>
    <property type="molecule type" value="Genomic_DNA"/>
</dbReference>
<dbReference type="InterPro" id="IPR029044">
    <property type="entry name" value="Nucleotide-diphossugar_trans"/>
</dbReference>
<organism evidence="3 4">
    <name type="scientific">Merluccius polli</name>
    <name type="common">Benguela hake</name>
    <name type="synonym">Merluccius cadenati</name>
    <dbReference type="NCBI Taxonomy" id="89951"/>
    <lineage>
        <taxon>Eukaryota</taxon>
        <taxon>Metazoa</taxon>
        <taxon>Chordata</taxon>
        <taxon>Craniata</taxon>
        <taxon>Vertebrata</taxon>
        <taxon>Euteleostomi</taxon>
        <taxon>Actinopterygii</taxon>
        <taxon>Neopterygii</taxon>
        <taxon>Teleostei</taxon>
        <taxon>Neoteleostei</taxon>
        <taxon>Acanthomorphata</taxon>
        <taxon>Zeiogadaria</taxon>
        <taxon>Gadariae</taxon>
        <taxon>Gadiformes</taxon>
        <taxon>Gadoidei</taxon>
        <taxon>Merlucciidae</taxon>
        <taxon>Merluccius</taxon>
    </lineage>
</organism>
<dbReference type="Proteomes" id="UP001174136">
    <property type="component" value="Unassembled WGS sequence"/>
</dbReference>
<keyword evidence="4" id="KW-1185">Reference proteome</keyword>
<dbReference type="Pfam" id="PF12804">
    <property type="entry name" value="NTP_transf_3"/>
    <property type="match status" value="1"/>
</dbReference>
<evidence type="ECO:0000313" key="4">
    <source>
        <dbReference type="Proteomes" id="UP001174136"/>
    </source>
</evidence>
<dbReference type="SUPFAM" id="SSF53448">
    <property type="entry name" value="Nucleotide-diphospho-sugar transferases"/>
    <property type="match status" value="1"/>
</dbReference>
<name>A0AA47M8V5_MERPO</name>
<protein>
    <recommendedName>
        <fullName evidence="2">MobA-like NTP transferase domain-containing protein</fullName>
    </recommendedName>
</protein>
<dbReference type="AlphaFoldDB" id="A0AA47M8V5"/>
<dbReference type="InterPro" id="IPR025877">
    <property type="entry name" value="MobA-like_NTP_Trfase"/>
</dbReference>
<feature type="domain" description="MobA-like NTP transferase" evidence="2">
    <location>
        <begin position="3"/>
        <end position="127"/>
    </location>
</feature>
<evidence type="ECO:0000256" key="1">
    <source>
        <dbReference type="SAM" id="MobiDB-lite"/>
    </source>
</evidence>
<feature type="compositionally biased region" description="Basic and acidic residues" evidence="1">
    <location>
        <begin position="680"/>
        <end position="706"/>
    </location>
</feature>
<accession>A0AA47M8V5</accession>
<proteinExistence type="predicted"/>
<feature type="compositionally biased region" description="Low complexity" evidence="1">
    <location>
        <begin position="774"/>
        <end position="784"/>
    </location>
</feature>
<feature type="compositionally biased region" description="Polar residues" evidence="1">
    <location>
        <begin position="450"/>
        <end position="459"/>
    </location>
</feature>
<sequence length="929" mass="101017">MKAVILAAGYGTRLQRDVDRDETGRYRHLSGVAKPLVPVGPRVLVSHWVSALTASGCVDAVYVVTNAVYRQAFEEWASQFPNVKVLSDDTRSNEDRLGAVACLQLTVKHFQIEDHVVVIGGDTLFFEDFSLKTVGEKLSALQVKCEDNSLVLSYQCREEGKFSFHTAPCSLWAQCIICMDPQPSLLLVSNAVVRFNLRLRLCFPETHKYGILEVDQELRVLCMKEKPTAAETESRRACPCFYLLSKKCLPLLDDFLESKKDSPIEDRDAPGNFVSWLIQRRPVYTHEISGRFDVGNLPSYVECDLYFKDKLKNVETYMSVAAVGRPLAAVLHLGDAGAELHGPLGEESGGAEAEGPSRLPQEQLLPHAAGQRQVRLPPHRQGVQIVHHVLVQVPGGDAAQLHGQLLDQPLVTGGLEADPVSGVARQLLVRPDARQQDLEERGKRTRDEQQQASDPTQFHSCRRSEGRLVASGPRDDALPPRCEPHGAADAVVQHRVQRLHQVADALRRASRSSSSVTFTSTKFHLLAGFRARNSRSPALPVSRSGTSNGEGVSEAAAVAAGLFWSSPSFSFFAFFADCCCRRFSCSLNATLRRSMGWWAGTCRSASAARIMESIPPEKRTATEAWSSFGGGGDSSPTSEGKDRTRRRTASLSTAMRRSTSPVLSLDASAASRSSAATREAGGERRTPSSDLLGDRRVQRGHGRGEDQAGWVHRRHAVARDVFGGREPAACRRRRRRSRSPGINLQGHAAAAARPGDPPRLQVDPVHPRRGDLQPGARTGRTAGGPRHRRQGQRFGLGVEPPQQAPPPEEVPAEPEAAPRPLVVDERPGAPHARHRRGDFGGGVAGGQPPRHDGGVVLVRRHRDAAEHLAVPQQHVAAGVAHRLRRERAPHVEHAGGEQASAEGPGVGDGQVLGGVRPSPAQVLVKPLVV</sequence>